<dbReference type="PANTHER" id="PTHR10099:SF1">
    <property type="entry name" value="PHOSPHORIBOSYLFORMYLGLYCINAMIDINE SYNTHASE"/>
    <property type="match status" value="1"/>
</dbReference>
<name>A0ABQ8H4A7_9ROSI</name>
<organism evidence="1 2">
    <name type="scientific">Xanthoceras sorbifolium</name>
    <dbReference type="NCBI Taxonomy" id="99658"/>
    <lineage>
        <taxon>Eukaryota</taxon>
        <taxon>Viridiplantae</taxon>
        <taxon>Streptophyta</taxon>
        <taxon>Embryophyta</taxon>
        <taxon>Tracheophyta</taxon>
        <taxon>Spermatophyta</taxon>
        <taxon>Magnoliopsida</taxon>
        <taxon>eudicotyledons</taxon>
        <taxon>Gunneridae</taxon>
        <taxon>Pentapetalae</taxon>
        <taxon>rosids</taxon>
        <taxon>malvids</taxon>
        <taxon>Sapindales</taxon>
        <taxon>Sapindaceae</taxon>
        <taxon>Xanthoceroideae</taxon>
        <taxon>Xanthoceras</taxon>
    </lineage>
</organism>
<evidence type="ECO:0000313" key="2">
    <source>
        <dbReference type="Proteomes" id="UP000827721"/>
    </source>
</evidence>
<dbReference type="Pfam" id="PF13507">
    <property type="entry name" value="GATase_5"/>
    <property type="match status" value="2"/>
</dbReference>
<gene>
    <name evidence="1" type="ORF">JRO89_XS14G0071900</name>
</gene>
<protein>
    <submittedName>
        <fullName evidence="1">Uncharacterized protein</fullName>
    </submittedName>
</protein>
<dbReference type="Gene3D" id="3.40.50.880">
    <property type="match status" value="2"/>
</dbReference>
<dbReference type="EMBL" id="JAFEMO010000014">
    <property type="protein sequence ID" value="KAH7548134.1"/>
    <property type="molecule type" value="Genomic_DNA"/>
</dbReference>
<comment type="caution">
    <text evidence="1">The sequence shown here is derived from an EMBL/GenBank/DDBJ whole genome shotgun (WGS) entry which is preliminary data.</text>
</comment>
<dbReference type="InterPro" id="IPR029062">
    <property type="entry name" value="Class_I_gatase-like"/>
</dbReference>
<dbReference type="SUPFAM" id="SSF52317">
    <property type="entry name" value="Class I glutamine amidotransferase-like"/>
    <property type="match status" value="2"/>
</dbReference>
<dbReference type="SMART" id="SM01211">
    <property type="entry name" value="GATase_5"/>
    <property type="match status" value="1"/>
</dbReference>
<dbReference type="PANTHER" id="PTHR10099">
    <property type="entry name" value="PHOSPHORIBOSYLFORMYLGLYCINAMIDINE SYNTHASE"/>
    <property type="match status" value="1"/>
</dbReference>
<proteinExistence type="predicted"/>
<accession>A0ABQ8H4A7</accession>
<dbReference type="Proteomes" id="UP000827721">
    <property type="component" value="Unassembled WGS sequence"/>
</dbReference>
<evidence type="ECO:0000313" key="1">
    <source>
        <dbReference type="EMBL" id="KAH7548134.1"/>
    </source>
</evidence>
<reference evidence="1 2" key="1">
    <citation type="submission" date="2021-02" db="EMBL/GenBank/DDBJ databases">
        <title>Plant Genome Project.</title>
        <authorList>
            <person name="Zhang R.-G."/>
        </authorList>
    </citation>
    <scope>NUCLEOTIDE SEQUENCE [LARGE SCALE GENOMIC DNA]</scope>
    <source>
        <tissue evidence="1">Leaves</tissue>
    </source>
</reference>
<sequence>MALLRWVLGPQVRGMLGSSRDPSQSRFVHNESGRFECRFTSVTIKDSVAVMFRGIEGSTLGVWVTHGEGRAYYPNDGVLDRVLYPELAPLRYYDDDGNPTKVYPFNTNDSLLEVKAIYFLDERHLAMMPQPEHCFLMWQFLCGGDPSQSRFVHNESGRFECHFTSVTIKDSTTAMFKEMEGNTLGVWATHGEGRVYLPDDGVLDPSLRVGTIKIL</sequence>
<keyword evidence="2" id="KW-1185">Reference proteome</keyword>